<dbReference type="Proteomes" id="UP000533476">
    <property type="component" value="Unassembled WGS sequence"/>
</dbReference>
<protein>
    <submittedName>
        <fullName evidence="1">Uncharacterized protein</fullName>
    </submittedName>
</protein>
<evidence type="ECO:0000313" key="1">
    <source>
        <dbReference type="EMBL" id="NMP25246.1"/>
    </source>
</evidence>
<feature type="non-terminal residue" evidence="1">
    <location>
        <position position="59"/>
    </location>
</feature>
<comment type="caution">
    <text evidence="1">The sequence shown here is derived from an EMBL/GenBank/DDBJ whole genome shotgun (WGS) entry which is preliminary data.</text>
</comment>
<reference evidence="1 2" key="1">
    <citation type="submission" date="2020-04" db="EMBL/GenBank/DDBJ databases">
        <authorList>
            <person name="Zhang R."/>
            <person name="Schippers A."/>
        </authorList>
    </citation>
    <scope>NUCLEOTIDE SEQUENCE [LARGE SCALE GENOMIC DNA]</scope>
    <source>
        <strain evidence="1 2">DSM 109850</strain>
    </source>
</reference>
<accession>A0A7Y0Q5M7</accession>
<dbReference type="AlphaFoldDB" id="A0A7Y0Q5M7"/>
<sequence>MFEPEGWDGWLFLVDVVHDWGDVRVYPSDAPDLAVPIDTVEARFGDGFLPVFKSEATAR</sequence>
<organism evidence="1 2">
    <name type="scientific">Sulfobacillus harzensis</name>
    <dbReference type="NCBI Taxonomy" id="2729629"/>
    <lineage>
        <taxon>Bacteria</taxon>
        <taxon>Bacillati</taxon>
        <taxon>Bacillota</taxon>
        <taxon>Clostridia</taxon>
        <taxon>Eubacteriales</taxon>
        <taxon>Clostridiales Family XVII. Incertae Sedis</taxon>
        <taxon>Sulfobacillus</taxon>
    </lineage>
</organism>
<proteinExistence type="predicted"/>
<gene>
    <name evidence="1" type="ORF">HIJ39_23435</name>
</gene>
<dbReference type="EMBL" id="JABBVZ010000351">
    <property type="protein sequence ID" value="NMP25246.1"/>
    <property type="molecule type" value="Genomic_DNA"/>
</dbReference>
<name>A0A7Y0Q5M7_9FIRM</name>
<keyword evidence="2" id="KW-1185">Reference proteome</keyword>
<evidence type="ECO:0000313" key="2">
    <source>
        <dbReference type="Proteomes" id="UP000533476"/>
    </source>
</evidence>